<protein>
    <submittedName>
        <fullName evidence="1">Ectopic P granules protein 5</fullName>
    </submittedName>
</protein>
<dbReference type="Proteomes" id="UP000827872">
    <property type="component" value="Linkage Group LG07"/>
</dbReference>
<comment type="caution">
    <text evidence="1">The sequence shown here is derived from an EMBL/GenBank/DDBJ whole genome shotgun (WGS) entry which is preliminary data.</text>
</comment>
<reference evidence="1" key="1">
    <citation type="submission" date="2021-08" db="EMBL/GenBank/DDBJ databases">
        <title>The first chromosome-level gecko genome reveals the dynamic sex chromosomes of Neotropical dwarf geckos (Sphaerodactylidae: Sphaerodactylus).</title>
        <authorList>
            <person name="Pinto B.J."/>
            <person name="Keating S.E."/>
            <person name="Gamble T."/>
        </authorList>
    </citation>
    <scope>NUCLEOTIDE SEQUENCE</scope>
    <source>
        <strain evidence="1">TG3544</strain>
    </source>
</reference>
<name>A0ACB8EPV5_9SAUR</name>
<dbReference type="EMBL" id="CM037620">
    <property type="protein sequence ID" value="KAH7994378.1"/>
    <property type="molecule type" value="Genomic_DNA"/>
</dbReference>
<proteinExistence type="predicted"/>
<evidence type="ECO:0000313" key="1">
    <source>
        <dbReference type="EMBL" id="KAH7994378.1"/>
    </source>
</evidence>
<sequence>MRKAGLPDLSGAVIRNWVRLFNVCVLWLDEESFQKGDTYLPSLPKQYDAHRLAKIMQNQQDLWMEFVNVERIQ</sequence>
<keyword evidence="2" id="KW-1185">Reference proteome</keyword>
<organism evidence="1 2">
    <name type="scientific">Sphaerodactylus townsendi</name>
    <dbReference type="NCBI Taxonomy" id="933632"/>
    <lineage>
        <taxon>Eukaryota</taxon>
        <taxon>Metazoa</taxon>
        <taxon>Chordata</taxon>
        <taxon>Craniata</taxon>
        <taxon>Vertebrata</taxon>
        <taxon>Euteleostomi</taxon>
        <taxon>Lepidosauria</taxon>
        <taxon>Squamata</taxon>
        <taxon>Bifurcata</taxon>
        <taxon>Gekkota</taxon>
        <taxon>Sphaerodactylidae</taxon>
        <taxon>Sphaerodactylus</taxon>
    </lineage>
</organism>
<accession>A0ACB8EPV5</accession>
<evidence type="ECO:0000313" key="2">
    <source>
        <dbReference type="Proteomes" id="UP000827872"/>
    </source>
</evidence>
<gene>
    <name evidence="1" type="primary">EPG5_1</name>
    <name evidence="1" type="ORF">K3G42_004898</name>
</gene>